<accession>A9U5D2</accession>
<sequence length="109" mass="11998">MEVGQWQQISGMQAPCASRDGHPKLPMLMMEEIPRHSSTSKHENSVHLILGTVTQIVTCSDVNISSLINSNLDDSVLVFASHEEDVPFHPGCCMELADYSIGKRMENAS</sequence>
<feature type="compositionally biased region" description="Polar residues" evidence="1">
    <location>
        <begin position="1"/>
        <end position="11"/>
    </location>
</feature>
<dbReference type="EMBL" id="DS545480">
    <property type="protein sequence ID" value="EDQ49120.1"/>
    <property type="molecule type" value="Genomic_DNA"/>
</dbReference>
<evidence type="ECO:0000313" key="2">
    <source>
        <dbReference type="EMBL" id="EDQ49120.1"/>
    </source>
</evidence>
<proteinExistence type="predicted"/>
<name>A9U5D2_PHYPA</name>
<dbReference type="AlphaFoldDB" id="A9U5D2"/>
<feature type="region of interest" description="Disordered" evidence="1">
    <location>
        <begin position="1"/>
        <end position="24"/>
    </location>
</feature>
<protein>
    <submittedName>
        <fullName evidence="2">Predicted protein</fullName>
    </submittedName>
</protein>
<organism>
    <name type="scientific">Physcomitrium patens</name>
    <name type="common">Spreading-leaved earth moss</name>
    <name type="synonym">Physcomitrella patens</name>
    <dbReference type="NCBI Taxonomy" id="3218"/>
    <lineage>
        <taxon>Eukaryota</taxon>
        <taxon>Viridiplantae</taxon>
        <taxon>Streptophyta</taxon>
        <taxon>Embryophyta</taxon>
        <taxon>Bryophyta</taxon>
        <taxon>Bryophytina</taxon>
        <taxon>Bryopsida</taxon>
        <taxon>Funariidae</taxon>
        <taxon>Funariales</taxon>
        <taxon>Funariaceae</taxon>
        <taxon>Physcomitrium</taxon>
    </lineage>
</organism>
<reference evidence="2" key="1">
    <citation type="journal article" date="2008" name="Science">
        <title>The Physcomitrella genome reveals evolutionary insights into the conquest of land by plants.</title>
        <authorList>
            <person name="Rensing S."/>
            <person name="Lang D."/>
            <person name="Zimmer A."/>
            <person name="Terry A."/>
            <person name="Salamov A."/>
            <person name="Shapiro H."/>
            <person name="Nishiyama T."/>
            <person name="Perroud P.-F."/>
            <person name="Lindquist E."/>
            <person name="Kamisugi Y."/>
            <person name="Tanahashi T."/>
            <person name="Sakakibara K."/>
            <person name="Fujita T."/>
            <person name="Oishi K."/>
            <person name="Shin-I T."/>
            <person name="Kuroki Y."/>
            <person name="Toyoda A."/>
            <person name="Suzuki Y."/>
            <person name="Hashimoto A."/>
            <person name="Yamaguchi K."/>
            <person name="Sugano A."/>
            <person name="Kohara Y."/>
            <person name="Fujiyama A."/>
            <person name="Anterola A."/>
            <person name="Aoki S."/>
            <person name="Ashton N."/>
            <person name="Barbazuk W.B."/>
            <person name="Barker E."/>
            <person name="Bennetzen J."/>
            <person name="Bezanilla M."/>
            <person name="Blankenship R."/>
            <person name="Cho S.H."/>
            <person name="Dutcher S."/>
            <person name="Estelle M."/>
            <person name="Fawcett J.A."/>
            <person name="Gundlach H."/>
            <person name="Hanada K."/>
            <person name="Heyl A."/>
            <person name="Hicks K.A."/>
            <person name="Hugh J."/>
            <person name="Lohr M."/>
            <person name="Mayer K."/>
            <person name="Melkozernov A."/>
            <person name="Murata T."/>
            <person name="Nelson D."/>
            <person name="Pils B."/>
            <person name="Prigge M."/>
            <person name="Reiss B."/>
            <person name="Renner T."/>
            <person name="Rombauts S."/>
            <person name="Rushton P."/>
            <person name="Sanderfoot A."/>
            <person name="Schween G."/>
            <person name="Shiu S.-H."/>
            <person name="Stueber K."/>
            <person name="Theodoulou F.L."/>
            <person name="Tu H."/>
            <person name="Van de Peer Y."/>
            <person name="Verrier P.J."/>
            <person name="Waters E."/>
            <person name="Wood A."/>
            <person name="Yang L."/>
            <person name="Cove D."/>
            <person name="Cuming A."/>
            <person name="Hasebe M."/>
            <person name="Lucas S."/>
            <person name="Mishler D.B."/>
            <person name="Reski R."/>
            <person name="Grigoriev I."/>
            <person name="Quatrano R.S."/>
            <person name="Boore J.L."/>
        </authorList>
    </citation>
    <scope>NUCLEOTIDE SEQUENCE [LARGE SCALE GENOMIC DNA]</scope>
</reference>
<gene>
    <name evidence="2" type="ORF">PHYPADRAFT_102593</name>
</gene>
<evidence type="ECO:0000256" key="1">
    <source>
        <dbReference type="SAM" id="MobiDB-lite"/>
    </source>
</evidence>